<organism evidence="3 4">
    <name type="scientific">Sphenostylis stenocarpa</name>
    <dbReference type="NCBI Taxonomy" id="92480"/>
    <lineage>
        <taxon>Eukaryota</taxon>
        <taxon>Viridiplantae</taxon>
        <taxon>Streptophyta</taxon>
        <taxon>Embryophyta</taxon>
        <taxon>Tracheophyta</taxon>
        <taxon>Spermatophyta</taxon>
        <taxon>Magnoliopsida</taxon>
        <taxon>eudicotyledons</taxon>
        <taxon>Gunneridae</taxon>
        <taxon>Pentapetalae</taxon>
        <taxon>rosids</taxon>
        <taxon>fabids</taxon>
        <taxon>Fabales</taxon>
        <taxon>Fabaceae</taxon>
        <taxon>Papilionoideae</taxon>
        <taxon>50 kb inversion clade</taxon>
        <taxon>NPAAA clade</taxon>
        <taxon>indigoferoid/millettioid clade</taxon>
        <taxon>Phaseoleae</taxon>
        <taxon>Sphenostylis</taxon>
    </lineage>
</organism>
<gene>
    <name evidence="3" type="ORF">AYBTSS11_LOCUS22843</name>
</gene>
<feature type="domain" description="Neprosin PEP catalytic" evidence="2">
    <location>
        <begin position="133"/>
        <end position="366"/>
    </location>
</feature>
<dbReference type="Pfam" id="PF03080">
    <property type="entry name" value="Neprosin"/>
    <property type="match status" value="1"/>
</dbReference>
<reference evidence="3" key="1">
    <citation type="submission" date="2023-10" db="EMBL/GenBank/DDBJ databases">
        <authorList>
            <person name="Domelevo Entfellner J.-B."/>
        </authorList>
    </citation>
    <scope>NUCLEOTIDE SEQUENCE</scope>
</reference>
<protein>
    <recommendedName>
        <fullName evidence="2">Neprosin PEP catalytic domain-containing protein</fullName>
    </recommendedName>
</protein>
<dbReference type="EMBL" id="OY731405">
    <property type="protein sequence ID" value="CAJ1970850.1"/>
    <property type="molecule type" value="Genomic_DNA"/>
</dbReference>
<accession>A0AA86T3E5</accession>
<keyword evidence="4" id="KW-1185">Reference proteome</keyword>
<dbReference type="InterPro" id="IPR025521">
    <property type="entry name" value="Neprosin_propep"/>
</dbReference>
<dbReference type="PANTHER" id="PTHR31589">
    <property type="entry name" value="PROTEIN, PUTATIVE (DUF239)-RELATED-RELATED"/>
    <property type="match status" value="1"/>
</dbReference>
<dbReference type="InterPro" id="IPR004314">
    <property type="entry name" value="Neprosin"/>
</dbReference>
<dbReference type="Pfam" id="PF14365">
    <property type="entry name" value="Neprosin_AP"/>
    <property type="match status" value="1"/>
</dbReference>
<dbReference type="PROSITE" id="PS52045">
    <property type="entry name" value="NEPROSIN_PEP_CD"/>
    <property type="match status" value="1"/>
</dbReference>
<dbReference type="AlphaFoldDB" id="A0AA86T3E5"/>
<dbReference type="PANTHER" id="PTHR31589:SF223">
    <property type="entry name" value="PROTEIN, PUTATIVE (DUF239)-RELATED"/>
    <property type="match status" value="1"/>
</dbReference>
<evidence type="ECO:0000313" key="3">
    <source>
        <dbReference type="EMBL" id="CAJ1970850.1"/>
    </source>
</evidence>
<feature type="signal peptide" evidence="1">
    <location>
        <begin position="1"/>
        <end position="20"/>
    </location>
</feature>
<dbReference type="Proteomes" id="UP001189624">
    <property type="component" value="Chromosome 8"/>
</dbReference>
<dbReference type="Gramene" id="rna-AYBTSS11_LOCUS22843">
    <property type="protein sequence ID" value="CAJ1970850.1"/>
    <property type="gene ID" value="gene-AYBTSS11_LOCUS22843"/>
</dbReference>
<keyword evidence="1" id="KW-0732">Signal</keyword>
<feature type="chain" id="PRO_5041735035" description="Neprosin PEP catalytic domain-containing protein" evidence="1">
    <location>
        <begin position="21"/>
        <end position="367"/>
    </location>
</feature>
<sequence>MMKILFLVLCLVNRLHKVHGIEKDDLELETQLRVINKPPVKSIQTKFGYIVDCIDIYKQPAFDHPLLKDHRLRRKPSFQNSIEKNSVKNSSATPIIGLEKDQYCSTGTVPIRRTTKDDLIRSRSLFHNQTKLQGFPGAHNAEVYLRSFDGPYYKVSGQNSIYNPRVLRNDQTAISHIWVLNGPTYGTNKIAFGWHSDNYRKTGCYNMHCAGFVQTHRGNYLGARLDQTSVYGGIIVEFALSITQDSATKDWWLNVGGQNVGYFPAKLFSNLKSANQVGWGGRTLTPPGTPSPQMGSGYLPDGNFLHACYFRHISFQNATRKDFPPQQFQADTIVDKPDCFDAKYYGDLGGQVGYSLQFGGPGGRCGN</sequence>
<evidence type="ECO:0000256" key="1">
    <source>
        <dbReference type="SAM" id="SignalP"/>
    </source>
</evidence>
<dbReference type="InterPro" id="IPR053168">
    <property type="entry name" value="Glutamic_endopeptidase"/>
</dbReference>
<proteinExistence type="predicted"/>
<evidence type="ECO:0000313" key="4">
    <source>
        <dbReference type="Proteomes" id="UP001189624"/>
    </source>
</evidence>
<evidence type="ECO:0000259" key="2">
    <source>
        <dbReference type="PROSITE" id="PS52045"/>
    </source>
</evidence>
<name>A0AA86T3E5_9FABA</name>